<dbReference type="GO" id="GO:0015031">
    <property type="term" value="P:protein transport"/>
    <property type="evidence" value="ECO:0007669"/>
    <property type="project" value="UniProtKB-KW"/>
</dbReference>
<evidence type="ECO:0000313" key="6">
    <source>
        <dbReference type="EMBL" id="RZC08392.1"/>
    </source>
</evidence>
<keyword evidence="4" id="KW-1133">Transmembrane helix</keyword>
<keyword evidence="3" id="KW-0268">Exocytosis</keyword>
<dbReference type="Proteomes" id="UP000289340">
    <property type="component" value="Chromosome 6"/>
</dbReference>
<keyword evidence="2 3" id="KW-0813">Transport</keyword>
<dbReference type="AlphaFoldDB" id="A0A445KC61"/>
<dbReference type="SUPFAM" id="SSF74788">
    <property type="entry name" value="Cullin repeat-like"/>
    <property type="match status" value="1"/>
</dbReference>
<dbReference type="Pfam" id="PF03081">
    <property type="entry name" value="Exo70_C"/>
    <property type="match status" value="1"/>
</dbReference>
<accession>A0A445KC61</accession>
<evidence type="ECO:0000256" key="2">
    <source>
        <dbReference type="ARBA" id="ARBA00022448"/>
    </source>
</evidence>
<keyword evidence="4" id="KW-0812">Transmembrane</keyword>
<evidence type="ECO:0000313" key="7">
    <source>
        <dbReference type="Proteomes" id="UP000289340"/>
    </source>
</evidence>
<dbReference type="PANTHER" id="PTHR12542:SF180">
    <property type="entry name" value="EXOCYST SUBUNIT EXO70 FAMILY PROTEIN"/>
    <property type="match status" value="1"/>
</dbReference>
<evidence type="ECO:0000256" key="3">
    <source>
        <dbReference type="RuleBase" id="RU365026"/>
    </source>
</evidence>
<comment type="caution">
    <text evidence="6">The sequence shown here is derived from an EMBL/GenBank/DDBJ whole genome shotgun (WGS) entry which is preliminary data.</text>
</comment>
<dbReference type="InterPro" id="IPR016159">
    <property type="entry name" value="Cullin_repeat-like_dom_sf"/>
</dbReference>
<dbReference type="Gene3D" id="1.20.1280.170">
    <property type="entry name" value="Exocyst complex component Exo70"/>
    <property type="match status" value="2"/>
</dbReference>
<dbReference type="GO" id="GO:0000145">
    <property type="term" value="C:exocyst"/>
    <property type="evidence" value="ECO:0007669"/>
    <property type="project" value="InterPro"/>
</dbReference>
<keyword evidence="4" id="KW-0472">Membrane</keyword>
<keyword evidence="3" id="KW-0653">Protein transport</keyword>
<feature type="transmembrane region" description="Helical" evidence="4">
    <location>
        <begin position="110"/>
        <end position="126"/>
    </location>
</feature>
<keyword evidence="7" id="KW-1185">Reference proteome</keyword>
<feature type="domain" description="Exocyst complex subunit Exo70 C-terminal" evidence="5">
    <location>
        <begin position="495"/>
        <end position="665"/>
    </location>
</feature>
<evidence type="ECO:0000256" key="4">
    <source>
        <dbReference type="SAM" id="Phobius"/>
    </source>
</evidence>
<dbReference type="PANTHER" id="PTHR12542">
    <property type="entry name" value="EXOCYST COMPLEX PROTEIN EXO70"/>
    <property type="match status" value="1"/>
</dbReference>
<name>A0A445KC61_GLYSO</name>
<reference evidence="6 7" key="1">
    <citation type="submission" date="2018-09" db="EMBL/GenBank/DDBJ databases">
        <title>A high-quality reference genome of wild soybean provides a powerful tool to mine soybean genomes.</title>
        <authorList>
            <person name="Xie M."/>
            <person name="Chung C.Y.L."/>
            <person name="Li M.-W."/>
            <person name="Wong F.-L."/>
            <person name="Chan T.-F."/>
            <person name="Lam H.-M."/>
        </authorList>
    </citation>
    <scope>NUCLEOTIDE SEQUENCE [LARGE SCALE GENOMIC DNA]</scope>
    <source>
        <strain evidence="7">cv. W05</strain>
        <tissue evidence="6">Hypocotyl of etiolated seedlings</tissue>
    </source>
</reference>
<feature type="transmembrane region" description="Helical" evidence="4">
    <location>
        <begin position="85"/>
        <end position="104"/>
    </location>
</feature>
<comment type="similarity">
    <text evidence="1 3">Belongs to the EXO70 family.</text>
</comment>
<protein>
    <recommendedName>
        <fullName evidence="3">Exocyst subunit Exo70 family protein</fullName>
    </recommendedName>
</protein>
<comment type="function">
    <text evidence="3">Component of the exocyst complex.</text>
</comment>
<evidence type="ECO:0000259" key="5">
    <source>
        <dbReference type="Pfam" id="PF03081"/>
    </source>
</evidence>
<feature type="transmembrane region" description="Helical" evidence="4">
    <location>
        <begin position="138"/>
        <end position="164"/>
    </location>
</feature>
<dbReference type="EMBL" id="QZWG01000006">
    <property type="protein sequence ID" value="RZC08392.1"/>
    <property type="molecule type" value="Genomic_DNA"/>
</dbReference>
<dbReference type="InterPro" id="IPR004140">
    <property type="entry name" value="Exo70"/>
</dbReference>
<feature type="transmembrane region" description="Helical" evidence="4">
    <location>
        <begin position="824"/>
        <end position="850"/>
    </location>
</feature>
<dbReference type="GO" id="GO:0005546">
    <property type="term" value="F:phosphatidylinositol-4,5-bisphosphate binding"/>
    <property type="evidence" value="ECO:0007669"/>
    <property type="project" value="InterPro"/>
</dbReference>
<dbReference type="GO" id="GO:0006887">
    <property type="term" value="P:exocytosis"/>
    <property type="evidence" value="ECO:0007669"/>
    <property type="project" value="UniProtKB-KW"/>
</dbReference>
<dbReference type="InterPro" id="IPR046364">
    <property type="entry name" value="Exo70_C"/>
</dbReference>
<feature type="transmembrane region" description="Helical" evidence="4">
    <location>
        <begin position="796"/>
        <end position="818"/>
    </location>
</feature>
<evidence type="ECO:0000256" key="1">
    <source>
        <dbReference type="ARBA" id="ARBA00006756"/>
    </source>
</evidence>
<feature type="transmembrane region" description="Helical" evidence="4">
    <location>
        <begin position="20"/>
        <end position="41"/>
    </location>
</feature>
<sequence>MVFMLIMINIQSWLQKSKVWRFVCFFSSVVGLLCYAFSSSFNNLFGKWTWWKILLYIGFIFIICLTVLFANVWECSTSPRVEAHMAFFILMITSVYSFFFDKVVKGKPDAYSLASCAAFAIMSLALSRLSHFGFEVDLLVFFSGLLILQLMKIKLWLVIVGGSFSYSLIILRSSLVAPGSGYHHGLQDRDHDHVVIDFGSHAQSQGTRTSPSVTQVDSPQAIASVAQEADSPQEIEDLGLLVTESQQRINDSDNNSIVTQFMGCIEALKKENENVILTIFKHAEEYLKASLVQTPDLQLHCDDNLVVDSLPSVIINDLRECVRLMVTAGLREECIDVYITWRREFLSEILSGWIELKIGNTIKTEFFIKALCLADRILLPNERRLCECVFEGSIPLEDKYPALPGIHRFGFRKSLDSYPALRDKLLIDLDIVSPLHGIRQFGELLSLTYGVKEKAIVPGGRVHQITLDVLDYAGIHYLHSLNPMTYEEGFPLNSIAMITDLLDSSLEANSQNYHDPILGYVFIINNRSYIQQRAMQRELRYILGNDWIEKNTTSIQENLQLYLRNSWNKILDILKLDINESEPNVAAQLMKNKLRSFNGHFDDICNVQSTWFVSTEGLRRIMIESIEKILLPAYGNFIGRLQDFLGKEAYEHIEYGLFDVKDRLNNLFLKIRIVELEGKTVKLQIVSVFLGLNQYFVASDVGHGKMRWYAFHGEPPSSDPFPKDDCIREYRKAGIELWRKCLGIRPGVMDGAISISAVQAREYLVATADGFGIVVETIYVILFLIYAPKGIRGRTVILVVILDVAISTVAVVTTQLALQREARGGVVGVMGAGLNIVIYFSPLSCHVGYIGSARFLSR</sequence>
<feature type="transmembrane region" description="Helical" evidence="4">
    <location>
        <begin position="763"/>
        <end position="784"/>
    </location>
</feature>
<feature type="transmembrane region" description="Helical" evidence="4">
    <location>
        <begin position="53"/>
        <end position="73"/>
    </location>
</feature>
<proteinExistence type="inferred from homology"/>
<gene>
    <name evidence="6" type="ORF">D0Y65_015222</name>
</gene>
<organism evidence="6 7">
    <name type="scientific">Glycine soja</name>
    <name type="common">Wild soybean</name>
    <dbReference type="NCBI Taxonomy" id="3848"/>
    <lineage>
        <taxon>Eukaryota</taxon>
        <taxon>Viridiplantae</taxon>
        <taxon>Streptophyta</taxon>
        <taxon>Embryophyta</taxon>
        <taxon>Tracheophyta</taxon>
        <taxon>Spermatophyta</taxon>
        <taxon>Magnoliopsida</taxon>
        <taxon>eudicotyledons</taxon>
        <taxon>Gunneridae</taxon>
        <taxon>Pentapetalae</taxon>
        <taxon>rosids</taxon>
        <taxon>fabids</taxon>
        <taxon>Fabales</taxon>
        <taxon>Fabaceae</taxon>
        <taxon>Papilionoideae</taxon>
        <taxon>50 kb inversion clade</taxon>
        <taxon>NPAAA clade</taxon>
        <taxon>indigoferoid/millettioid clade</taxon>
        <taxon>Phaseoleae</taxon>
        <taxon>Glycine</taxon>
        <taxon>Glycine subgen. Soja</taxon>
    </lineage>
</organism>